<keyword evidence="4" id="KW-0808">Transferase</keyword>
<keyword evidence="8" id="KW-0902">Two-component regulatory system</keyword>
<dbReference type="InterPro" id="IPR036890">
    <property type="entry name" value="HATPase_C_sf"/>
</dbReference>
<comment type="catalytic activity">
    <reaction evidence="1">
        <text>ATP + protein L-histidine = ADP + protein N-phospho-L-histidine.</text>
        <dbReference type="EC" id="2.7.13.3"/>
    </reaction>
</comment>
<dbReference type="InterPro" id="IPR003594">
    <property type="entry name" value="HATPase_dom"/>
</dbReference>
<dbReference type="PROSITE" id="PS50109">
    <property type="entry name" value="HIS_KIN"/>
    <property type="match status" value="1"/>
</dbReference>
<evidence type="ECO:0000313" key="11">
    <source>
        <dbReference type="Proteomes" id="UP000198656"/>
    </source>
</evidence>
<reference evidence="11" key="1">
    <citation type="submission" date="2016-10" db="EMBL/GenBank/DDBJ databases">
        <authorList>
            <person name="Varghese N."/>
            <person name="Submissions S."/>
        </authorList>
    </citation>
    <scope>NUCLEOTIDE SEQUENCE [LARGE SCALE GENOMIC DNA]</scope>
    <source>
        <strain evidence="11">DSM 8344</strain>
    </source>
</reference>
<gene>
    <name evidence="10" type="ORF">SAMN05443529_1509</name>
</gene>
<dbReference type="Gene3D" id="3.30.450.20">
    <property type="entry name" value="PAS domain"/>
    <property type="match status" value="1"/>
</dbReference>
<dbReference type="EMBL" id="FNCP01000050">
    <property type="protein sequence ID" value="SDI56075.1"/>
    <property type="molecule type" value="Genomic_DNA"/>
</dbReference>
<evidence type="ECO:0000259" key="9">
    <source>
        <dbReference type="PROSITE" id="PS50109"/>
    </source>
</evidence>
<dbReference type="EC" id="2.7.13.3" evidence="2"/>
<evidence type="ECO:0000256" key="7">
    <source>
        <dbReference type="ARBA" id="ARBA00022840"/>
    </source>
</evidence>
<dbReference type="SUPFAM" id="SSF55874">
    <property type="entry name" value="ATPase domain of HSP90 chaperone/DNA topoisomerase II/histidine kinase"/>
    <property type="match status" value="1"/>
</dbReference>
<dbReference type="Gene3D" id="3.30.450.280">
    <property type="entry name" value="GAF domain"/>
    <property type="match status" value="1"/>
</dbReference>
<protein>
    <recommendedName>
        <fullName evidence="2">histidine kinase</fullName>
        <ecNumber evidence="2">2.7.13.3</ecNumber>
    </recommendedName>
</protein>
<dbReference type="InterPro" id="IPR038424">
    <property type="entry name" value="H_kinase_PdtaS_GAF_sf"/>
</dbReference>
<proteinExistence type="predicted"/>
<keyword evidence="7" id="KW-0067">ATP-binding</keyword>
<feature type="domain" description="Histidine kinase" evidence="9">
    <location>
        <begin position="279"/>
        <end position="473"/>
    </location>
</feature>
<dbReference type="GO" id="GO:0005524">
    <property type="term" value="F:ATP binding"/>
    <property type="evidence" value="ECO:0007669"/>
    <property type="project" value="UniProtKB-KW"/>
</dbReference>
<evidence type="ECO:0000256" key="8">
    <source>
        <dbReference type="ARBA" id="ARBA00023012"/>
    </source>
</evidence>
<dbReference type="Gene3D" id="3.30.565.10">
    <property type="entry name" value="Histidine kinase-like ATPase, C-terminal domain"/>
    <property type="match status" value="1"/>
</dbReference>
<dbReference type="Pfam" id="PF02518">
    <property type="entry name" value="HATPase_c"/>
    <property type="match status" value="1"/>
</dbReference>
<evidence type="ECO:0000256" key="5">
    <source>
        <dbReference type="ARBA" id="ARBA00022741"/>
    </source>
</evidence>
<dbReference type="AlphaFoldDB" id="A0A1G8LKD6"/>
<dbReference type="InterPro" id="IPR022066">
    <property type="entry name" value="PdtaS_GAF"/>
</dbReference>
<dbReference type="InterPro" id="IPR005467">
    <property type="entry name" value="His_kinase_dom"/>
</dbReference>
<evidence type="ECO:0000313" key="10">
    <source>
        <dbReference type="EMBL" id="SDI56075.1"/>
    </source>
</evidence>
<dbReference type="OrthoDB" id="9767435at2"/>
<evidence type="ECO:0000256" key="2">
    <source>
        <dbReference type="ARBA" id="ARBA00012438"/>
    </source>
</evidence>
<evidence type="ECO:0000256" key="4">
    <source>
        <dbReference type="ARBA" id="ARBA00022679"/>
    </source>
</evidence>
<dbReference type="STRING" id="1121419.SAMN05443529_1509"/>
<dbReference type="PANTHER" id="PTHR41523">
    <property type="entry name" value="TWO-COMPONENT SYSTEM SENSOR PROTEIN"/>
    <property type="match status" value="1"/>
</dbReference>
<evidence type="ECO:0000256" key="1">
    <source>
        <dbReference type="ARBA" id="ARBA00000085"/>
    </source>
</evidence>
<keyword evidence="11" id="KW-1185">Reference proteome</keyword>
<dbReference type="RefSeq" id="WP_092335820.1">
    <property type="nucleotide sequence ID" value="NZ_FNCP01000050.1"/>
</dbReference>
<dbReference type="Pfam" id="PF12282">
    <property type="entry name" value="GAF_PdtaS"/>
    <property type="match status" value="1"/>
</dbReference>
<sequence length="478" mass="53656">MNCENVKGLCLKYTDLTEEDINILDSMVLQIPNTAELTGTDIFIDAPIKDGFDAVVLAWARPKCRSLYRNSVVGELALATSEPAVYRTLITGETCRDVRGVSQEGIPIAQTVVAIRNPCDKIIGVLIMERDISEELRQEEQFEFLTQTAERLSNTLMNLSMTGSQFENWVGNGIFVLNKYSKITYVNKKAAKIYQEYHGFEALGHDFLFAMFNCSCLEELLDALKSPTEFCIMDKSYLFEAYPLVTYGDLSGCVISLRDITDLRKKERELNAKSTVIREIHHRVKNNLQNVAALLRLQMRRSDLDTVKAEFAASINRIISIAMVHDVFACQNCDSVDLKDLSQRILKALLESSTSTEQSIEAHVIGQNLHLQSIKAVPLALVINEILTNSFKHGVRHLDKAVITLEIIEKNGQILLTVRDNGPEPEVPFDKVKQRRLGLQIVDSLVEDQLGGEFGMERINGMTVVTVSFPIHNSEGRL</sequence>
<keyword evidence="6 10" id="KW-0418">Kinase</keyword>
<name>A0A1G8LKD6_9FIRM</name>
<keyword evidence="3" id="KW-0597">Phosphoprotein</keyword>
<evidence type="ECO:0000256" key="3">
    <source>
        <dbReference type="ARBA" id="ARBA00022553"/>
    </source>
</evidence>
<organism evidence="10 11">
    <name type="scientific">Desulfosporosinus hippei DSM 8344</name>
    <dbReference type="NCBI Taxonomy" id="1121419"/>
    <lineage>
        <taxon>Bacteria</taxon>
        <taxon>Bacillati</taxon>
        <taxon>Bacillota</taxon>
        <taxon>Clostridia</taxon>
        <taxon>Eubacteriales</taxon>
        <taxon>Desulfitobacteriaceae</taxon>
        <taxon>Desulfosporosinus</taxon>
    </lineage>
</organism>
<dbReference type="PANTHER" id="PTHR41523:SF8">
    <property type="entry name" value="ETHYLENE RESPONSE SENSOR PROTEIN"/>
    <property type="match status" value="1"/>
</dbReference>
<dbReference type="Proteomes" id="UP000198656">
    <property type="component" value="Unassembled WGS sequence"/>
</dbReference>
<dbReference type="GO" id="GO:0004673">
    <property type="term" value="F:protein histidine kinase activity"/>
    <property type="evidence" value="ECO:0007669"/>
    <property type="project" value="UniProtKB-EC"/>
</dbReference>
<dbReference type="Pfam" id="PF07568">
    <property type="entry name" value="HisKA_2"/>
    <property type="match status" value="1"/>
</dbReference>
<dbReference type="GO" id="GO:0000160">
    <property type="term" value="P:phosphorelay signal transduction system"/>
    <property type="evidence" value="ECO:0007669"/>
    <property type="project" value="UniProtKB-KW"/>
</dbReference>
<dbReference type="InterPro" id="IPR011495">
    <property type="entry name" value="Sig_transdc_His_kin_sub2_dim/P"/>
</dbReference>
<keyword evidence="5" id="KW-0547">Nucleotide-binding</keyword>
<dbReference type="SMART" id="SM00387">
    <property type="entry name" value="HATPase_c"/>
    <property type="match status" value="1"/>
</dbReference>
<evidence type="ECO:0000256" key="6">
    <source>
        <dbReference type="ARBA" id="ARBA00022777"/>
    </source>
</evidence>
<accession>A0A1G8LKD6</accession>